<dbReference type="AlphaFoldDB" id="A0A5K7XM95"/>
<dbReference type="Proteomes" id="UP000326837">
    <property type="component" value="Chromosome"/>
</dbReference>
<accession>A0A5K7XM95</accession>
<protein>
    <submittedName>
        <fullName evidence="2">Uncharacterized protein</fullName>
    </submittedName>
</protein>
<feature type="compositionally biased region" description="Polar residues" evidence="1">
    <location>
        <begin position="54"/>
        <end position="66"/>
    </location>
</feature>
<sequence length="525" mass="56043">MAPSPPDDFDYIRGDLSQLAGWSNATPELQASMRELQEGMRLAASVADRASGGLSDNNPSRRNAINPSVAKPPLSVPFVNQPKFEPLSDFDLHSANNPLNPFRVSNQAEWAREPEAALPDISGPLQHWNLSGYVDPQLKNPPSMDLPKAMLTPPEVRASTLPDIRARNAGAAIEFGIAAEENRQAEEAFHTPEPSSQKDQWARGWHRARYYNSLPLPINTDVLAAPEMLARYREINELATGAPLLDTPPADREIAQTYIDSQRKLMEASGIDDPVRYVAERESTQGPQNVVTRNLSAALSAAKGTAQNVASYYLDPHDDFGTGQQTRLRGNRAAWQEVVEDAKDEKSALPNWANETARGVSRAAPQLIAAAGVGAATKNPALGWAAMLGPSSAETFQVARSNGASTAQAAGYAATTAALEYLSGKIGGKVASKLGLKTFEELAFDVGKKSAAKSLNPLMGAVGGSLIEGGEEITASFGQEVAEYVTGLDEKIVDESTPEALAMSFAVDACAIGERTACCEAECSR</sequence>
<feature type="region of interest" description="Disordered" evidence="1">
    <location>
        <begin position="47"/>
        <end position="73"/>
    </location>
</feature>
<keyword evidence="3" id="KW-1185">Reference proteome</keyword>
<reference evidence="3" key="1">
    <citation type="submission" date="2019-10" db="EMBL/GenBank/DDBJ databases">
        <title>Lacipirellula parvula gen. nov., sp. nov., representing a lineage of planctomycetes widespread in freshwater anoxic habitats, and description of the family Lacipirellulaceae.</title>
        <authorList>
            <person name="Dedysh S.N."/>
            <person name="Kulichevskaya I.S."/>
            <person name="Beletsky A.V."/>
            <person name="Rakitin A.L."/>
            <person name="Mardanov A.V."/>
            <person name="Ivanova A.A."/>
            <person name="Saltykova V.X."/>
            <person name="Rijpstra W.I.C."/>
            <person name="Sinninghe Damste J.S."/>
            <person name="Ravin N.V."/>
        </authorList>
    </citation>
    <scope>NUCLEOTIDE SEQUENCE [LARGE SCALE GENOMIC DNA]</scope>
    <source>
        <strain evidence="3">PX69</strain>
    </source>
</reference>
<organism evidence="2 3">
    <name type="scientific">Lacipirellula parvula</name>
    <dbReference type="NCBI Taxonomy" id="2650471"/>
    <lineage>
        <taxon>Bacteria</taxon>
        <taxon>Pseudomonadati</taxon>
        <taxon>Planctomycetota</taxon>
        <taxon>Planctomycetia</taxon>
        <taxon>Pirellulales</taxon>
        <taxon>Lacipirellulaceae</taxon>
        <taxon>Lacipirellula</taxon>
    </lineage>
</organism>
<dbReference type="KEGG" id="lpav:PLANPX_5315"/>
<dbReference type="EMBL" id="AP021861">
    <property type="protein sequence ID" value="BBO35703.1"/>
    <property type="molecule type" value="Genomic_DNA"/>
</dbReference>
<evidence type="ECO:0000313" key="2">
    <source>
        <dbReference type="EMBL" id="BBO35703.1"/>
    </source>
</evidence>
<evidence type="ECO:0000313" key="3">
    <source>
        <dbReference type="Proteomes" id="UP000326837"/>
    </source>
</evidence>
<proteinExistence type="predicted"/>
<gene>
    <name evidence="2" type="ORF">PLANPX_5315</name>
</gene>
<name>A0A5K7XM95_9BACT</name>
<evidence type="ECO:0000256" key="1">
    <source>
        <dbReference type="SAM" id="MobiDB-lite"/>
    </source>
</evidence>